<dbReference type="Proteomes" id="UP001292571">
    <property type="component" value="Unassembled WGS sequence"/>
</dbReference>
<proteinExistence type="predicted"/>
<gene>
    <name evidence="2" type="ORF">SOP97_19770</name>
</gene>
<protein>
    <submittedName>
        <fullName evidence="2">Uncharacterized protein</fullName>
    </submittedName>
</protein>
<dbReference type="EMBL" id="JAYEET010000058">
    <property type="protein sequence ID" value="MEA1608044.1"/>
    <property type="molecule type" value="Genomic_DNA"/>
</dbReference>
<sequence length="330" mass="37536">MEKVYRLLEWLNKEQAIDWLQDLTKTPVTYLDILRLCDAGQCAVYVDGAQLTGWLEDFSVMDVSGSGMQKTRNPLVLQYFADYYERDLELAGYAWVIDKELSPERLESEWTARTLVRDQHPRFKSTDIQALAAKMNALQEQPSPSSLEELKSQWELEKHSKMLETRKQLDAEARERFINDAVAENERLQRTLDQLMGAQEAYEETILNAESKAEYWEQNHKLELECRLETQAEAGRLQAELGRLESEAKPSHLLAIAGLLELLLDDSRPRYQQGSAAERIEARGWRGASVSALTKLFAEARATAADADKVAQAKAEAREAVSTKAKSVKR</sequence>
<comment type="caution">
    <text evidence="2">The sequence shown here is derived from an EMBL/GenBank/DDBJ whole genome shotgun (WGS) entry which is preliminary data.</text>
</comment>
<accession>A0ABU5PED3</accession>
<organism evidence="2 3">
    <name type="scientific">Pseudomonas spirodelae</name>
    <dbReference type="NCBI Taxonomy" id="3101751"/>
    <lineage>
        <taxon>Bacteria</taxon>
        <taxon>Pseudomonadati</taxon>
        <taxon>Pseudomonadota</taxon>
        <taxon>Gammaproteobacteria</taxon>
        <taxon>Pseudomonadales</taxon>
        <taxon>Pseudomonadaceae</taxon>
        <taxon>Pseudomonas</taxon>
    </lineage>
</organism>
<feature type="coiled-coil region" evidence="1">
    <location>
        <begin position="178"/>
        <end position="247"/>
    </location>
</feature>
<evidence type="ECO:0000256" key="1">
    <source>
        <dbReference type="SAM" id="Coils"/>
    </source>
</evidence>
<evidence type="ECO:0000313" key="3">
    <source>
        <dbReference type="Proteomes" id="UP001292571"/>
    </source>
</evidence>
<keyword evidence="3" id="KW-1185">Reference proteome</keyword>
<name>A0ABU5PED3_9PSED</name>
<reference evidence="2 3" key="1">
    <citation type="submission" date="2023-12" db="EMBL/GenBank/DDBJ databases">
        <title>Pseudomonas sp. T5W1.</title>
        <authorList>
            <person name="Maltman C."/>
        </authorList>
    </citation>
    <scope>NUCLEOTIDE SEQUENCE [LARGE SCALE GENOMIC DNA]</scope>
    <source>
        <strain evidence="2 3">T5W1</strain>
    </source>
</reference>
<evidence type="ECO:0000313" key="2">
    <source>
        <dbReference type="EMBL" id="MEA1608044.1"/>
    </source>
</evidence>
<dbReference type="RefSeq" id="WP_322950555.1">
    <property type="nucleotide sequence ID" value="NZ_JAYEET010000058.1"/>
</dbReference>
<keyword evidence="1" id="KW-0175">Coiled coil</keyword>